<gene>
    <name evidence="1" type="ORF">FB45DRAFT_1024486</name>
</gene>
<dbReference type="AlphaFoldDB" id="A0AAD7C149"/>
<evidence type="ECO:0000313" key="1">
    <source>
        <dbReference type="EMBL" id="KAJ7636370.1"/>
    </source>
</evidence>
<name>A0AAD7C149_9AGAR</name>
<accession>A0AAD7C149</accession>
<sequence>MGAGTQCVTGRGRIADSLSRALDESRVQSSTAIQEVSNKLSSEISSKAVTIRERDALAAQLEEVLKGTEKIHVKAEDIKPEIKLEVKAEESLSDGEFLYIHLFNLDVLPTARRRLGEPLLSTTLFRQFNWTTEFFQTSTRLDSLLSDPALLEFLPFIKRLNYQNEAGLDGLGWSWIRTGPNNALPTWVWGYILRFLVLDMLLRLKGYKIAVVVKPDGTKLPKGVATFTRKLFKWEKYLGNTAAMGEGNPADAIQGCENLRLTALSILSVIEEPSLPSPGLASETSNAFVPPRFSEASSATEEAATPDLTQALVNRYLAIWLFISPLAILVENELSTPSKVTYEQIFLRSDTERATAANPPSNIFQSFLWLPLLPSVAFLPGKASSGSSHAWIHLLRYVLSAPTAIHRHN</sequence>
<protein>
    <submittedName>
        <fullName evidence="1">Uncharacterized protein</fullName>
    </submittedName>
</protein>
<evidence type="ECO:0000313" key="2">
    <source>
        <dbReference type="Proteomes" id="UP001221142"/>
    </source>
</evidence>
<comment type="caution">
    <text evidence="1">The sequence shown here is derived from an EMBL/GenBank/DDBJ whole genome shotgun (WGS) entry which is preliminary data.</text>
</comment>
<keyword evidence="2" id="KW-1185">Reference proteome</keyword>
<reference evidence="1" key="1">
    <citation type="submission" date="2023-03" db="EMBL/GenBank/DDBJ databases">
        <title>Massive genome expansion in bonnet fungi (Mycena s.s.) driven by repeated elements and novel gene families across ecological guilds.</title>
        <authorList>
            <consortium name="Lawrence Berkeley National Laboratory"/>
            <person name="Harder C.B."/>
            <person name="Miyauchi S."/>
            <person name="Viragh M."/>
            <person name="Kuo A."/>
            <person name="Thoen E."/>
            <person name="Andreopoulos B."/>
            <person name="Lu D."/>
            <person name="Skrede I."/>
            <person name="Drula E."/>
            <person name="Henrissat B."/>
            <person name="Morin E."/>
            <person name="Kohler A."/>
            <person name="Barry K."/>
            <person name="LaButti K."/>
            <person name="Morin E."/>
            <person name="Salamov A."/>
            <person name="Lipzen A."/>
            <person name="Mereny Z."/>
            <person name="Hegedus B."/>
            <person name="Baldrian P."/>
            <person name="Stursova M."/>
            <person name="Weitz H."/>
            <person name="Taylor A."/>
            <person name="Grigoriev I.V."/>
            <person name="Nagy L.G."/>
            <person name="Martin F."/>
            <person name="Kauserud H."/>
        </authorList>
    </citation>
    <scope>NUCLEOTIDE SEQUENCE</scope>
    <source>
        <strain evidence="1">9284</strain>
    </source>
</reference>
<organism evidence="1 2">
    <name type="scientific">Roridomyces roridus</name>
    <dbReference type="NCBI Taxonomy" id="1738132"/>
    <lineage>
        <taxon>Eukaryota</taxon>
        <taxon>Fungi</taxon>
        <taxon>Dikarya</taxon>
        <taxon>Basidiomycota</taxon>
        <taxon>Agaricomycotina</taxon>
        <taxon>Agaricomycetes</taxon>
        <taxon>Agaricomycetidae</taxon>
        <taxon>Agaricales</taxon>
        <taxon>Marasmiineae</taxon>
        <taxon>Mycenaceae</taxon>
        <taxon>Roridomyces</taxon>
    </lineage>
</organism>
<dbReference type="Proteomes" id="UP001221142">
    <property type="component" value="Unassembled WGS sequence"/>
</dbReference>
<proteinExistence type="predicted"/>
<dbReference type="EMBL" id="JARKIF010000006">
    <property type="protein sequence ID" value="KAJ7636370.1"/>
    <property type="molecule type" value="Genomic_DNA"/>
</dbReference>